<dbReference type="Pfam" id="PF02559">
    <property type="entry name" value="CarD_TRCF_RID"/>
    <property type="match status" value="1"/>
</dbReference>
<dbReference type="InterPro" id="IPR052531">
    <property type="entry name" value="CarD-like_regulator"/>
</dbReference>
<dbReference type="InterPro" id="IPR003711">
    <property type="entry name" value="CarD-like/TRCF_RID"/>
</dbReference>
<evidence type="ECO:0000313" key="2">
    <source>
        <dbReference type="EMBL" id="MFL0268692.1"/>
    </source>
</evidence>
<dbReference type="RefSeq" id="WP_406765317.1">
    <property type="nucleotide sequence ID" value="NZ_JBJHZY010000002.1"/>
</dbReference>
<accession>A0ABW8TSY4</accession>
<gene>
    <name evidence="2" type="ORF">ACJDUH_11375</name>
</gene>
<dbReference type="EMBL" id="JBJHZY010000002">
    <property type="protein sequence ID" value="MFL0268692.1"/>
    <property type="molecule type" value="Genomic_DNA"/>
</dbReference>
<dbReference type="Gene3D" id="2.40.10.170">
    <property type="match status" value="1"/>
</dbReference>
<sequence>MFNIGDLIIYSVHGICHIDDICEKTYSGITRNYYILHPIDDCKLKISTPVDNNKVTMLELIDKYEAEEILESFKLPGVSWVEIGSQRSEIYYEIVKKGNRKEISKVLNALLRKKHKTEVNGKKLHEQDNKLLKFIENILFTELAMSSNTDYEAIHEKVTSLISEDD</sequence>
<protein>
    <submittedName>
        <fullName evidence="2">CarD family transcriptional regulator</fullName>
    </submittedName>
</protein>
<dbReference type="Proteomes" id="UP001623661">
    <property type="component" value="Unassembled WGS sequence"/>
</dbReference>
<dbReference type="Pfam" id="PF21095">
    <property type="entry name" value="CarD_C"/>
    <property type="match status" value="1"/>
</dbReference>
<name>A0ABW8TSY4_9CLOT</name>
<dbReference type="PANTHER" id="PTHR38447:SF1">
    <property type="entry name" value="RNA POLYMERASE-BINDING TRANSCRIPTION FACTOR CARD"/>
    <property type="match status" value="1"/>
</dbReference>
<reference evidence="2 3" key="1">
    <citation type="submission" date="2024-11" db="EMBL/GenBank/DDBJ databases">
        <authorList>
            <person name="Heng Y.C."/>
            <person name="Lim A.C.H."/>
            <person name="Lee J.K.Y."/>
            <person name="Kittelmann S."/>
        </authorList>
    </citation>
    <scope>NUCLEOTIDE SEQUENCE [LARGE SCALE GENOMIC DNA]</scope>
    <source>
        <strain evidence="2 3">WILCCON 0202</strain>
    </source>
</reference>
<comment type="caution">
    <text evidence="2">The sequence shown here is derived from an EMBL/GenBank/DDBJ whole genome shotgun (WGS) entry which is preliminary data.</text>
</comment>
<dbReference type="SUPFAM" id="SSF141259">
    <property type="entry name" value="CarD-like"/>
    <property type="match status" value="1"/>
</dbReference>
<keyword evidence="3" id="KW-1185">Reference proteome</keyword>
<dbReference type="InterPro" id="IPR048792">
    <property type="entry name" value="CarD_C"/>
</dbReference>
<dbReference type="InterPro" id="IPR036101">
    <property type="entry name" value="CarD-like/TRCF_RID_sf"/>
</dbReference>
<feature type="domain" description="CarD-like/TRCF RNAP-interacting" evidence="1">
    <location>
        <begin position="1"/>
        <end position="111"/>
    </location>
</feature>
<proteinExistence type="predicted"/>
<evidence type="ECO:0000313" key="3">
    <source>
        <dbReference type="Proteomes" id="UP001623661"/>
    </source>
</evidence>
<dbReference type="PANTHER" id="PTHR38447">
    <property type="entry name" value="TRANSCRIPTION FACTOR YDEB-RELATED"/>
    <property type="match status" value="1"/>
</dbReference>
<evidence type="ECO:0000259" key="1">
    <source>
        <dbReference type="SMART" id="SM01058"/>
    </source>
</evidence>
<organism evidence="2 3">
    <name type="scientific">Candidatus Clostridium radicumherbarum</name>
    <dbReference type="NCBI Taxonomy" id="3381662"/>
    <lineage>
        <taxon>Bacteria</taxon>
        <taxon>Bacillati</taxon>
        <taxon>Bacillota</taxon>
        <taxon>Clostridia</taxon>
        <taxon>Eubacteriales</taxon>
        <taxon>Clostridiaceae</taxon>
        <taxon>Clostridium</taxon>
    </lineage>
</organism>
<dbReference type="SMART" id="SM01058">
    <property type="entry name" value="CarD_TRCF"/>
    <property type="match status" value="1"/>
</dbReference>
<dbReference type="Gene3D" id="1.20.58.1290">
    <property type="entry name" value="CarD-like, C-terminal domain"/>
    <property type="match status" value="1"/>
</dbReference>
<dbReference type="InterPro" id="IPR042215">
    <property type="entry name" value="CarD-like_C"/>
</dbReference>